<feature type="transmembrane region" description="Helical" evidence="9">
    <location>
        <begin position="195"/>
        <end position="216"/>
    </location>
</feature>
<evidence type="ECO:0000256" key="6">
    <source>
        <dbReference type="ARBA" id="ARBA00022989"/>
    </source>
</evidence>
<evidence type="ECO:0000256" key="2">
    <source>
        <dbReference type="ARBA" id="ARBA00022475"/>
    </source>
</evidence>
<feature type="transmembrane region" description="Helical" evidence="9">
    <location>
        <begin position="452"/>
        <end position="476"/>
    </location>
</feature>
<feature type="transmembrane region" description="Helical" evidence="9">
    <location>
        <begin position="257"/>
        <end position="279"/>
    </location>
</feature>
<evidence type="ECO:0000256" key="4">
    <source>
        <dbReference type="ARBA" id="ARBA00022960"/>
    </source>
</evidence>
<feature type="transmembrane region" description="Helical" evidence="9">
    <location>
        <begin position="160"/>
        <end position="183"/>
    </location>
</feature>
<reference evidence="11" key="1">
    <citation type="journal article" date="2019" name="Int. J. Syst. Evol. Microbiol.">
        <title>The Global Catalogue of Microorganisms (GCM) 10K type strain sequencing project: providing services to taxonomists for standard genome sequencing and annotation.</title>
        <authorList>
            <consortium name="The Broad Institute Genomics Platform"/>
            <consortium name="The Broad Institute Genome Sequencing Center for Infectious Disease"/>
            <person name="Wu L."/>
            <person name="Ma J."/>
        </authorList>
    </citation>
    <scope>NUCLEOTIDE SEQUENCE [LARGE SCALE GENOMIC DNA]</scope>
    <source>
        <strain evidence="11">JCM 17808</strain>
    </source>
</reference>
<evidence type="ECO:0008006" key="12">
    <source>
        <dbReference type="Google" id="ProtNLM"/>
    </source>
</evidence>
<feature type="transmembrane region" description="Helical" evidence="9">
    <location>
        <begin position="358"/>
        <end position="383"/>
    </location>
</feature>
<keyword evidence="4" id="KW-0133">Cell shape</keyword>
<feature type="transmembrane region" description="Helical" evidence="9">
    <location>
        <begin position="526"/>
        <end position="548"/>
    </location>
</feature>
<name>A0ABP8JR21_9MICO</name>
<keyword evidence="7 9" id="KW-0472">Membrane</keyword>
<evidence type="ECO:0000256" key="5">
    <source>
        <dbReference type="ARBA" id="ARBA00022984"/>
    </source>
</evidence>
<dbReference type="RefSeq" id="WP_345032469.1">
    <property type="nucleotide sequence ID" value="NZ_BAABGL010000034.1"/>
</dbReference>
<evidence type="ECO:0000256" key="3">
    <source>
        <dbReference type="ARBA" id="ARBA00022692"/>
    </source>
</evidence>
<evidence type="ECO:0000256" key="9">
    <source>
        <dbReference type="SAM" id="Phobius"/>
    </source>
</evidence>
<dbReference type="Pfam" id="PF03023">
    <property type="entry name" value="MurJ"/>
    <property type="match status" value="1"/>
</dbReference>
<keyword evidence="5" id="KW-0573">Peptidoglycan synthesis</keyword>
<keyword evidence="11" id="KW-1185">Reference proteome</keyword>
<evidence type="ECO:0000313" key="11">
    <source>
        <dbReference type="Proteomes" id="UP001500642"/>
    </source>
</evidence>
<dbReference type="PANTHER" id="PTHR47019:SF1">
    <property type="entry name" value="LIPID II FLIPPASE MURJ"/>
    <property type="match status" value="1"/>
</dbReference>
<dbReference type="InterPro" id="IPR004268">
    <property type="entry name" value="MurJ"/>
</dbReference>
<protein>
    <recommendedName>
        <fullName evidence="12">Peptidoglycan lipid II flippase</fullName>
    </recommendedName>
</protein>
<dbReference type="EMBL" id="BAABGL010000034">
    <property type="protein sequence ID" value="GAA4394729.1"/>
    <property type="molecule type" value="Genomic_DNA"/>
</dbReference>
<dbReference type="InterPro" id="IPR051050">
    <property type="entry name" value="Lipid_II_flippase_MurJ/MviN"/>
</dbReference>
<keyword evidence="3 9" id="KW-0812">Transmembrane</keyword>
<feature type="region of interest" description="Disordered" evidence="8">
    <location>
        <begin position="562"/>
        <end position="599"/>
    </location>
</feature>
<feature type="transmembrane region" description="Helical" evidence="9">
    <location>
        <begin position="91"/>
        <end position="112"/>
    </location>
</feature>
<feature type="transmembrane region" description="Helical" evidence="9">
    <location>
        <begin position="323"/>
        <end position="346"/>
    </location>
</feature>
<organism evidence="10 11">
    <name type="scientific">Brevibacterium pityocampae</name>
    <dbReference type="NCBI Taxonomy" id="506594"/>
    <lineage>
        <taxon>Bacteria</taxon>
        <taxon>Bacillati</taxon>
        <taxon>Actinomycetota</taxon>
        <taxon>Actinomycetes</taxon>
        <taxon>Micrococcales</taxon>
        <taxon>Brevibacteriaceae</taxon>
        <taxon>Brevibacterium</taxon>
    </lineage>
</organism>
<gene>
    <name evidence="10" type="ORF">GCM10023167_24440</name>
</gene>
<comment type="caution">
    <text evidence="10">The sequence shown here is derived from an EMBL/GenBank/DDBJ whole genome shotgun (WGS) entry which is preliminary data.</text>
</comment>
<keyword evidence="6 9" id="KW-1133">Transmembrane helix</keyword>
<feature type="transmembrane region" description="Helical" evidence="9">
    <location>
        <begin position="285"/>
        <end position="302"/>
    </location>
</feature>
<evidence type="ECO:0000256" key="8">
    <source>
        <dbReference type="SAM" id="MobiDB-lite"/>
    </source>
</evidence>
<feature type="transmembrane region" description="Helical" evidence="9">
    <location>
        <begin position="404"/>
        <end position="432"/>
    </location>
</feature>
<feature type="transmembrane region" description="Helical" evidence="9">
    <location>
        <begin position="56"/>
        <end position="79"/>
    </location>
</feature>
<feature type="transmembrane region" description="Helical" evidence="9">
    <location>
        <begin position="496"/>
        <end position="520"/>
    </location>
</feature>
<dbReference type="PRINTS" id="PR01806">
    <property type="entry name" value="VIRFACTRMVIN"/>
</dbReference>
<sequence length="599" mass="60135">MTSRWVRLLANAALAVSVITLLSRFVGFARWLVFSPTVGAGAVGTAYQTANQVPNILYEVIAGGALAGAVVPLLAAPLARADPRAVSRIASALLTWAITLTLPLAVLVAVFHRQLAGVFVEAESDTGRFAGHFLLMFAPQLVLYAIGAVLTGVLQAHRRFLWPAFMPLLSSLVVIATYLAYGAVAGGPETAEPSALALLGWGTTAGVAMLALPLALPTARTGVRLRPSWRFPAGVASRAARLATAGMTALLAQQVSVLITLVVSNTVGGTGVFVVFSYIQAVYLLPYAVLAVPIATVVFPTLSRQVAEASAEVAATVATTTGMIIRVGFAGSVVLVAAAAPLAAFFSSFDAAARNPDVPFGTMAAGITLIALAVPGWCMVAWASRVFYSLEHSRYAAIGTTTGWLLVAGTVALGGLVLPGLVAGGITLPGLAGSRAAAGPAGAGGALSVSEATLLLVCAGHALGMIVAGVLLVVLLRRAAGPEAVRGTVGGTLRTLVLAVAAAVGAAWTSHLLLAAFAGLPPTVGAVLAGVLAALAGLAVMGAGLLAVDRGLLRAGLRLAAGRGEDRPGGAAGSARPHPSDADRPGSDPAGSDSAPRIA</sequence>
<proteinExistence type="predicted"/>
<feature type="transmembrane region" description="Helical" evidence="9">
    <location>
        <begin position="132"/>
        <end position="153"/>
    </location>
</feature>
<keyword evidence="2" id="KW-1003">Cell membrane</keyword>
<evidence type="ECO:0000313" key="10">
    <source>
        <dbReference type="EMBL" id="GAA4394729.1"/>
    </source>
</evidence>
<evidence type="ECO:0000256" key="7">
    <source>
        <dbReference type="ARBA" id="ARBA00023136"/>
    </source>
</evidence>
<dbReference type="PANTHER" id="PTHR47019">
    <property type="entry name" value="LIPID II FLIPPASE MURJ"/>
    <property type="match status" value="1"/>
</dbReference>
<comment type="subcellular location">
    <subcellularLocation>
        <location evidence="1">Cell membrane</location>
        <topology evidence="1">Multi-pass membrane protein</topology>
    </subcellularLocation>
</comment>
<accession>A0ABP8JR21</accession>
<dbReference type="Proteomes" id="UP001500642">
    <property type="component" value="Unassembled WGS sequence"/>
</dbReference>
<evidence type="ECO:0000256" key="1">
    <source>
        <dbReference type="ARBA" id="ARBA00004651"/>
    </source>
</evidence>